<evidence type="ECO:0000256" key="18">
    <source>
        <dbReference type="SAM" id="Phobius"/>
    </source>
</evidence>
<dbReference type="AlphaFoldDB" id="A0A7X0VXN2"/>
<keyword evidence="12" id="KW-0564">Palmitate</keyword>
<evidence type="ECO:0000256" key="15">
    <source>
        <dbReference type="RuleBase" id="RU000456"/>
    </source>
</evidence>
<evidence type="ECO:0000256" key="13">
    <source>
        <dbReference type="ARBA" id="ARBA00023288"/>
    </source>
</evidence>
<dbReference type="InterPro" id="IPR045187">
    <property type="entry name" value="CcO_II"/>
</dbReference>
<comment type="caution">
    <text evidence="21">The sequence shown here is derived from an EMBL/GenBank/DDBJ whole genome shotgun (WGS) entry which is preliminary data.</text>
</comment>
<dbReference type="Proteomes" id="UP000564644">
    <property type="component" value="Unassembled WGS sequence"/>
</dbReference>
<keyword evidence="16" id="KW-0186">Copper</keyword>
<dbReference type="GO" id="GO:0016682">
    <property type="term" value="F:oxidoreductase activity, acting on diphenols and related substances as donors, oxygen as acceptor"/>
    <property type="evidence" value="ECO:0007669"/>
    <property type="project" value="InterPro"/>
</dbReference>
<dbReference type="PANTHER" id="PTHR22888">
    <property type="entry name" value="CYTOCHROME C OXIDASE, SUBUNIT II"/>
    <property type="match status" value="1"/>
</dbReference>
<dbReference type="PROSITE" id="PS50999">
    <property type="entry name" value="COX2_TM"/>
    <property type="match status" value="1"/>
</dbReference>
<dbReference type="NCBIfam" id="TIGR01433">
    <property type="entry name" value="CyoA"/>
    <property type="match status" value="1"/>
</dbReference>
<feature type="transmembrane region" description="Helical" evidence="18">
    <location>
        <begin position="45"/>
        <end position="69"/>
    </location>
</feature>
<dbReference type="InterPro" id="IPR008972">
    <property type="entry name" value="Cupredoxin"/>
</dbReference>
<protein>
    <recommendedName>
        <fullName evidence="14">Quinol oxidase subunit 2</fullName>
        <ecNumber evidence="14">1.10.3.-</ecNumber>
    </recommendedName>
</protein>
<dbReference type="GO" id="GO:0005886">
    <property type="term" value="C:plasma membrane"/>
    <property type="evidence" value="ECO:0007669"/>
    <property type="project" value="UniProtKB-SubCell"/>
</dbReference>
<evidence type="ECO:0000256" key="11">
    <source>
        <dbReference type="ARBA" id="ARBA00023136"/>
    </source>
</evidence>
<evidence type="ECO:0000256" key="5">
    <source>
        <dbReference type="ARBA" id="ARBA00022660"/>
    </source>
</evidence>
<accession>A0A7X0VXN2</accession>
<dbReference type="Pfam" id="PF06481">
    <property type="entry name" value="COX_ARM"/>
    <property type="match status" value="1"/>
</dbReference>
<keyword evidence="8 14" id="KW-0249">Electron transport</keyword>
<dbReference type="EC" id="1.10.3.-" evidence="14"/>
<dbReference type="PIRSF" id="PIRSF000292">
    <property type="entry name" value="Ubi_od_II"/>
    <property type="match status" value="1"/>
</dbReference>
<keyword evidence="13" id="KW-0449">Lipoprotein</keyword>
<dbReference type="PROSITE" id="PS51257">
    <property type="entry name" value="PROKAR_LIPOPROTEIN"/>
    <property type="match status" value="1"/>
</dbReference>
<keyword evidence="16" id="KW-0479">Metal-binding</keyword>
<dbReference type="PROSITE" id="PS50857">
    <property type="entry name" value="COX2_CUA"/>
    <property type="match status" value="1"/>
</dbReference>
<evidence type="ECO:0000256" key="16">
    <source>
        <dbReference type="RuleBase" id="RU004024"/>
    </source>
</evidence>
<keyword evidence="22" id="KW-1185">Reference proteome</keyword>
<comment type="function">
    <text evidence="14">Catalyzes quinol oxidation with the concomitant reduction of oxygen to water. Subunit II transfers the electrons from a quinol to the binuclear center of the catalytic subunit I.</text>
</comment>
<evidence type="ECO:0000256" key="9">
    <source>
        <dbReference type="ARBA" id="ARBA00022989"/>
    </source>
</evidence>
<dbReference type="PANTHER" id="PTHR22888:SF18">
    <property type="entry name" value="CYTOCHROME BO(3) UBIQUINOL OXIDASE SUBUNIT 2"/>
    <property type="match status" value="1"/>
</dbReference>
<comment type="cofactor">
    <cofactor evidence="16">
        <name>Cu cation</name>
        <dbReference type="ChEBI" id="CHEBI:23378"/>
    </cofactor>
    <text evidence="16">Binds a copper A center.</text>
</comment>
<evidence type="ECO:0000256" key="2">
    <source>
        <dbReference type="ARBA" id="ARBA00007866"/>
    </source>
</evidence>
<feature type="domain" description="Cytochrome oxidase subunit II copper A binding" evidence="19">
    <location>
        <begin position="127"/>
        <end position="239"/>
    </location>
</feature>
<dbReference type="InterPro" id="IPR011759">
    <property type="entry name" value="Cyt_c_oxidase_su2_TM_dom"/>
</dbReference>
<evidence type="ECO:0000256" key="4">
    <source>
        <dbReference type="ARBA" id="ARBA00022475"/>
    </source>
</evidence>
<evidence type="ECO:0000313" key="21">
    <source>
        <dbReference type="EMBL" id="MBB6734454.1"/>
    </source>
</evidence>
<dbReference type="Gene3D" id="1.10.287.90">
    <property type="match status" value="1"/>
</dbReference>
<evidence type="ECO:0000256" key="7">
    <source>
        <dbReference type="ARBA" id="ARBA00022729"/>
    </source>
</evidence>
<dbReference type="InterPro" id="IPR006333">
    <property type="entry name" value="Cyt_o_ubiquinol_oxidase_su2"/>
</dbReference>
<keyword evidence="6 15" id="KW-0812">Transmembrane</keyword>
<name>A0A7X0VXN2_9BACL</name>
<gene>
    <name evidence="21" type="primary">cyoA</name>
    <name evidence="21" type="ORF">H7C18_26355</name>
</gene>
<dbReference type="InterPro" id="IPR010514">
    <property type="entry name" value="COX_ARM"/>
</dbReference>
<evidence type="ECO:0000256" key="6">
    <source>
        <dbReference type="ARBA" id="ARBA00022692"/>
    </source>
</evidence>
<comment type="function">
    <text evidence="16">Subunits I and II form the functional core of the enzyme complex. Electrons originating in cytochrome c are transferred via heme a and Cu(A) to the binuclear center formed by heme a3 and Cu(B).</text>
</comment>
<keyword evidence="11 14" id="KW-0472">Membrane</keyword>
<proteinExistence type="inferred from homology"/>
<keyword evidence="3 14" id="KW-0813">Transport</keyword>
<dbReference type="EMBL" id="JACJVO010000033">
    <property type="protein sequence ID" value="MBB6734454.1"/>
    <property type="molecule type" value="Genomic_DNA"/>
</dbReference>
<dbReference type="InterPro" id="IPR036257">
    <property type="entry name" value="Cyt_c_oxidase_su2_TM_sf"/>
</dbReference>
<organism evidence="21 22">
    <name type="scientific">Cohnella zeiphila</name>
    <dbReference type="NCBI Taxonomy" id="2761120"/>
    <lineage>
        <taxon>Bacteria</taxon>
        <taxon>Bacillati</taxon>
        <taxon>Bacillota</taxon>
        <taxon>Bacilli</taxon>
        <taxon>Bacillales</taxon>
        <taxon>Paenibacillaceae</taxon>
        <taxon>Cohnella</taxon>
    </lineage>
</organism>
<sequence>MKFLSIVRRFAAFPMLAAITLVAAGCKSMIVFDPKGPVGSQQRDLIYFTVGLCLIVTVPVLLLMVWILWRFREKRSSEAPYQPEWSHSTKLEIIWWGVPVVLILVLAVVTGRYTHELDPAKPLRSDVRPVTVQVASLDWKWLFQYPDQGIATVNYLVIPEKTPIRFELTSDGPMNSFWVPQLGGMVYTMSGMATTLHLQADEPGSYMGTGANFTGREFAKMAFTTEAVKRADFDKWVADAKASGNALTEDSYRQLARPGTSGQLTFASISPGLFHKIVHEYSMSRGAPAGIGRKAITLSGGLATEHTEGGQLAPDSEPSVHAGHHGHMIHGSDSAQDQRK</sequence>
<reference evidence="21 22" key="1">
    <citation type="submission" date="2020-08" db="EMBL/GenBank/DDBJ databases">
        <title>Cohnella phylogeny.</title>
        <authorList>
            <person name="Dunlap C."/>
        </authorList>
    </citation>
    <scope>NUCLEOTIDE SEQUENCE [LARGE SCALE GENOMIC DNA]</scope>
    <source>
        <strain evidence="21 22">CBP 2801</strain>
    </source>
</reference>
<dbReference type="RefSeq" id="WP_185132111.1">
    <property type="nucleotide sequence ID" value="NZ_JACJVO010000033.1"/>
</dbReference>
<dbReference type="GO" id="GO:0005507">
    <property type="term" value="F:copper ion binding"/>
    <property type="evidence" value="ECO:0007669"/>
    <property type="project" value="InterPro"/>
</dbReference>
<evidence type="ECO:0000256" key="12">
    <source>
        <dbReference type="ARBA" id="ARBA00023139"/>
    </source>
</evidence>
<dbReference type="Gene3D" id="2.60.40.420">
    <property type="entry name" value="Cupredoxins - blue copper proteins"/>
    <property type="match status" value="1"/>
</dbReference>
<evidence type="ECO:0000259" key="20">
    <source>
        <dbReference type="PROSITE" id="PS50999"/>
    </source>
</evidence>
<dbReference type="Pfam" id="PF00116">
    <property type="entry name" value="COX2"/>
    <property type="match status" value="1"/>
</dbReference>
<comment type="catalytic activity">
    <reaction evidence="16">
        <text>4 Fe(II)-[cytochrome c] + O2 + 8 H(+)(in) = 4 Fe(III)-[cytochrome c] + 2 H2O + 4 H(+)(out)</text>
        <dbReference type="Rhea" id="RHEA:11436"/>
        <dbReference type="Rhea" id="RHEA-COMP:10350"/>
        <dbReference type="Rhea" id="RHEA-COMP:14399"/>
        <dbReference type="ChEBI" id="CHEBI:15377"/>
        <dbReference type="ChEBI" id="CHEBI:15378"/>
        <dbReference type="ChEBI" id="CHEBI:15379"/>
        <dbReference type="ChEBI" id="CHEBI:29033"/>
        <dbReference type="ChEBI" id="CHEBI:29034"/>
        <dbReference type="EC" id="7.1.1.9"/>
    </reaction>
</comment>
<comment type="catalytic activity">
    <reaction evidence="14">
        <text>2 a quinol + O2 = 2 a quinone + 2 H2O</text>
        <dbReference type="Rhea" id="RHEA:55376"/>
        <dbReference type="ChEBI" id="CHEBI:15377"/>
        <dbReference type="ChEBI" id="CHEBI:15379"/>
        <dbReference type="ChEBI" id="CHEBI:24646"/>
        <dbReference type="ChEBI" id="CHEBI:132124"/>
    </reaction>
</comment>
<dbReference type="SUPFAM" id="SSF81464">
    <property type="entry name" value="Cytochrome c oxidase subunit II-like, transmembrane region"/>
    <property type="match status" value="1"/>
</dbReference>
<dbReference type="Pfam" id="PF02790">
    <property type="entry name" value="COX2_TM"/>
    <property type="match status" value="1"/>
</dbReference>
<evidence type="ECO:0000256" key="3">
    <source>
        <dbReference type="ARBA" id="ARBA00022448"/>
    </source>
</evidence>
<keyword evidence="5 14" id="KW-0679">Respiratory chain</keyword>
<feature type="region of interest" description="Disordered" evidence="17">
    <location>
        <begin position="305"/>
        <end position="340"/>
    </location>
</feature>
<feature type="transmembrane region" description="Helical" evidence="18">
    <location>
        <begin position="93"/>
        <end position="113"/>
    </location>
</feature>
<dbReference type="InterPro" id="IPR034227">
    <property type="entry name" value="CuRO_UO_II"/>
</dbReference>
<keyword evidence="9 18" id="KW-1133">Transmembrane helix</keyword>
<evidence type="ECO:0000313" key="22">
    <source>
        <dbReference type="Proteomes" id="UP000564644"/>
    </source>
</evidence>
<dbReference type="GO" id="GO:0009486">
    <property type="term" value="F:cytochrome bo3 ubiquinol oxidase activity"/>
    <property type="evidence" value="ECO:0007669"/>
    <property type="project" value="InterPro"/>
</dbReference>
<dbReference type="SUPFAM" id="SSF49503">
    <property type="entry name" value="Cupredoxins"/>
    <property type="match status" value="1"/>
</dbReference>
<comment type="subcellular location">
    <subcellularLocation>
        <location evidence="1 15">Cell membrane</location>
        <topology evidence="1 15">Multi-pass membrane protein</topology>
    </subcellularLocation>
</comment>
<dbReference type="InterPro" id="IPR002429">
    <property type="entry name" value="CcO_II-like_C"/>
</dbReference>
<dbReference type="GO" id="GO:0042773">
    <property type="term" value="P:ATP synthesis coupled electron transport"/>
    <property type="evidence" value="ECO:0007669"/>
    <property type="project" value="TreeGrafter"/>
</dbReference>
<feature type="domain" description="Cytochrome oxidase subunit II transmembrane region profile" evidence="20">
    <location>
        <begin position="23"/>
        <end position="121"/>
    </location>
</feature>
<dbReference type="CDD" id="cd04212">
    <property type="entry name" value="CuRO_UO_II"/>
    <property type="match status" value="1"/>
</dbReference>
<dbReference type="GO" id="GO:0004129">
    <property type="term" value="F:cytochrome-c oxidase activity"/>
    <property type="evidence" value="ECO:0007669"/>
    <property type="project" value="UniProtKB-UniRule"/>
</dbReference>
<evidence type="ECO:0000256" key="1">
    <source>
        <dbReference type="ARBA" id="ARBA00004651"/>
    </source>
</evidence>
<comment type="similarity">
    <text evidence="2 14 15">Belongs to the cytochrome c oxidase subunit 2 family.</text>
</comment>
<evidence type="ECO:0000256" key="14">
    <source>
        <dbReference type="PIRNR" id="PIRNR000292"/>
    </source>
</evidence>
<keyword evidence="4 14" id="KW-1003">Cell membrane</keyword>
<keyword evidence="10 14" id="KW-0560">Oxidoreductase</keyword>
<evidence type="ECO:0000256" key="8">
    <source>
        <dbReference type="ARBA" id="ARBA00022982"/>
    </source>
</evidence>
<evidence type="ECO:0000259" key="19">
    <source>
        <dbReference type="PROSITE" id="PS50857"/>
    </source>
</evidence>
<keyword evidence="7" id="KW-0732">Signal</keyword>
<evidence type="ECO:0000256" key="10">
    <source>
        <dbReference type="ARBA" id="ARBA00023002"/>
    </source>
</evidence>
<evidence type="ECO:0000256" key="17">
    <source>
        <dbReference type="SAM" id="MobiDB-lite"/>
    </source>
</evidence>